<evidence type="ECO:0000256" key="5">
    <source>
        <dbReference type="ARBA" id="ARBA00021008"/>
    </source>
</evidence>
<evidence type="ECO:0000256" key="18">
    <source>
        <dbReference type="RuleBase" id="RU003403"/>
    </source>
</evidence>
<feature type="transmembrane region" description="Helical" evidence="18">
    <location>
        <begin position="139"/>
        <end position="157"/>
    </location>
</feature>
<geneLocation type="mitochondrion" evidence="20"/>
<reference evidence="20" key="1">
    <citation type="journal article" date="2019" name="Zool. Scr.">
        <title>Mitochondrial genome reorganization characterizes various lineages of mesostigmatid mites (Acari: Parasitiformes).</title>
        <authorList>
            <person name="Li W.-N."/>
            <person name="Shao R."/>
            <person name="Zhang Q."/>
            <person name="Deng W."/>
            <person name="Xue X.-F."/>
        </authorList>
    </citation>
    <scope>NUCLEOTIDE SEQUENCE</scope>
</reference>
<keyword evidence="6" id="KW-0813">Transport</keyword>
<feature type="transmembrane region" description="Helical" evidence="18">
    <location>
        <begin position="296"/>
        <end position="313"/>
    </location>
</feature>
<dbReference type="EC" id="7.1.1.2" evidence="4 18"/>
<keyword evidence="11 18" id="KW-0249">Electron transport</keyword>
<evidence type="ECO:0000256" key="6">
    <source>
        <dbReference type="ARBA" id="ARBA00022448"/>
    </source>
</evidence>
<dbReference type="GO" id="GO:0005743">
    <property type="term" value="C:mitochondrial inner membrane"/>
    <property type="evidence" value="ECO:0007669"/>
    <property type="project" value="UniProtKB-SubCell"/>
</dbReference>
<dbReference type="PANTHER" id="PTHR46552:SF1">
    <property type="entry name" value="NADH-UBIQUINONE OXIDOREDUCTASE CHAIN 2"/>
    <property type="match status" value="1"/>
</dbReference>
<keyword evidence="16 18" id="KW-0472">Membrane</keyword>
<comment type="catalytic activity">
    <reaction evidence="17 18">
        <text>a ubiquinone + NADH + 5 H(+)(in) = a ubiquinol + NAD(+) + 4 H(+)(out)</text>
        <dbReference type="Rhea" id="RHEA:29091"/>
        <dbReference type="Rhea" id="RHEA-COMP:9565"/>
        <dbReference type="Rhea" id="RHEA-COMP:9566"/>
        <dbReference type="ChEBI" id="CHEBI:15378"/>
        <dbReference type="ChEBI" id="CHEBI:16389"/>
        <dbReference type="ChEBI" id="CHEBI:17976"/>
        <dbReference type="ChEBI" id="CHEBI:57540"/>
        <dbReference type="ChEBI" id="CHEBI:57945"/>
        <dbReference type="EC" id="7.1.1.2"/>
    </reaction>
</comment>
<keyword evidence="14 18" id="KW-0830">Ubiquinone</keyword>
<proteinExistence type="inferred from homology"/>
<evidence type="ECO:0000256" key="11">
    <source>
        <dbReference type="ARBA" id="ARBA00022982"/>
    </source>
</evidence>
<evidence type="ECO:0000256" key="14">
    <source>
        <dbReference type="ARBA" id="ARBA00023075"/>
    </source>
</evidence>
<evidence type="ECO:0000256" key="4">
    <source>
        <dbReference type="ARBA" id="ARBA00012944"/>
    </source>
</evidence>
<evidence type="ECO:0000256" key="8">
    <source>
        <dbReference type="ARBA" id="ARBA00022692"/>
    </source>
</evidence>
<evidence type="ECO:0000256" key="10">
    <source>
        <dbReference type="ARBA" id="ARBA00022967"/>
    </source>
</evidence>
<evidence type="ECO:0000256" key="15">
    <source>
        <dbReference type="ARBA" id="ARBA00023128"/>
    </source>
</evidence>
<evidence type="ECO:0000256" key="13">
    <source>
        <dbReference type="ARBA" id="ARBA00023027"/>
    </source>
</evidence>
<keyword evidence="8 18" id="KW-0812">Transmembrane</keyword>
<dbReference type="PRINTS" id="PR01436">
    <property type="entry name" value="NADHDHGNASE2"/>
</dbReference>
<feature type="transmembrane region" description="Helical" evidence="18">
    <location>
        <begin position="7"/>
        <end position="23"/>
    </location>
</feature>
<name>A0A6B9WD68_9ACAR</name>
<evidence type="ECO:0000256" key="9">
    <source>
        <dbReference type="ARBA" id="ARBA00022792"/>
    </source>
</evidence>
<feature type="transmembrane region" description="Helical" evidence="18">
    <location>
        <begin position="29"/>
        <end position="46"/>
    </location>
</feature>
<comment type="subcellular location">
    <subcellularLocation>
        <location evidence="2 18">Mitochondrion inner membrane</location>
        <topology evidence="2 18">Multi-pass membrane protein</topology>
    </subcellularLocation>
</comment>
<dbReference type="AlphaFoldDB" id="A0A6B9WD68"/>
<dbReference type="EMBL" id="MK270522">
    <property type="protein sequence ID" value="QHQ98483.1"/>
    <property type="molecule type" value="Genomic_DNA"/>
</dbReference>
<keyword evidence="13 18" id="KW-0520">NAD</keyword>
<evidence type="ECO:0000256" key="12">
    <source>
        <dbReference type="ARBA" id="ARBA00022989"/>
    </source>
</evidence>
<dbReference type="GO" id="GO:0006120">
    <property type="term" value="P:mitochondrial electron transport, NADH to ubiquinone"/>
    <property type="evidence" value="ECO:0007669"/>
    <property type="project" value="InterPro"/>
</dbReference>
<comment type="similarity">
    <text evidence="3 18">Belongs to the complex I subunit 2 family.</text>
</comment>
<keyword evidence="7 18" id="KW-0679">Respiratory chain</keyword>
<dbReference type="Pfam" id="PF00361">
    <property type="entry name" value="Proton_antipo_M"/>
    <property type="match status" value="1"/>
</dbReference>
<gene>
    <name evidence="20" type="primary">nad2</name>
</gene>
<keyword evidence="12 18" id="KW-1133">Transmembrane helix</keyword>
<protein>
    <recommendedName>
        <fullName evidence="5 18">NADH-ubiquinone oxidoreductase chain 2</fullName>
        <ecNumber evidence="4 18">7.1.1.2</ecNumber>
    </recommendedName>
</protein>
<sequence>MKKMTKNFSFLILIMSIIMAVNMNNYFYMWIILEINMISFIPIMMMDKKTSTNMMKYFIVQSLASSMFFLSIIMEYFMNFSSMGNNILLVSMMMKLGASPFHTWLPQVSELLSWNSVMILLTLQKFIPLYMVSMNKSNIIFMSIILSAIFGSMGLFSQKSLRKLMAFSSISHLAWMMYTLFSEFSSWLYYFTVYFLVSITVIMNINIFNLKTISNIKSMTDLQTIIFFSISMMSLAGMPPLLGFFPKWMAIMNSPNINILLCLLIMSSLVNMYIYMKLIFPLMLIKNNFNKNKKNFYPTILINMMLPLMIPFTM</sequence>
<comment type="function">
    <text evidence="18">Core subunit of the mitochondrial membrane respiratory chain NADH dehydrogenase (Complex I) which catalyzes electron transfer from NADH through the respiratory chain, using ubiquinone as an electron acceptor. Essential for the catalytic activity and assembly of complex I.</text>
</comment>
<keyword evidence="15 18" id="KW-0496">Mitochondrion</keyword>
<dbReference type="InterPro" id="IPR003917">
    <property type="entry name" value="NADH_UbQ_OxRdtase_chain2"/>
</dbReference>
<organism evidence="20">
    <name type="scientific">Quadristernoseta cf. longigynium XFX-2019</name>
    <dbReference type="NCBI Taxonomy" id="2695872"/>
    <lineage>
        <taxon>Eukaryota</taxon>
        <taxon>Metazoa</taxon>
        <taxon>Ecdysozoa</taxon>
        <taxon>Arthropoda</taxon>
        <taxon>Chelicerata</taxon>
        <taxon>Arachnida</taxon>
        <taxon>Acari</taxon>
        <taxon>Parasitiformes</taxon>
        <taxon>Mesostigmata</taxon>
        <taxon>Antennophorina</taxon>
        <taxon>Celaenopsoidea</taxon>
        <taxon>Diplogyniidae</taxon>
        <taxon>Quadristernoseta</taxon>
    </lineage>
</organism>
<keyword evidence="10 18" id="KW-1278">Translocase</keyword>
<evidence type="ECO:0000256" key="7">
    <source>
        <dbReference type="ARBA" id="ARBA00022660"/>
    </source>
</evidence>
<evidence type="ECO:0000256" key="1">
    <source>
        <dbReference type="ARBA" id="ARBA00003257"/>
    </source>
</evidence>
<dbReference type="GO" id="GO:0008137">
    <property type="term" value="F:NADH dehydrogenase (ubiquinone) activity"/>
    <property type="evidence" value="ECO:0007669"/>
    <property type="project" value="UniProtKB-EC"/>
</dbReference>
<feature type="transmembrane region" description="Helical" evidence="18">
    <location>
        <begin position="257"/>
        <end position="275"/>
    </location>
</feature>
<keyword evidence="9 18" id="KW-0999">Mitochondrion inner membrane</keyword>
<evidence type="ECO:0000259" key="19">
    <source>
        <dbReference type="Pfam" id="PF00361"/>
    </source>
</evidence>
<comment type="function">
    <text evidence="1">Core subunit of the mitochondrial membrane respiratory chain NADH dehydrogenase (Complex I) that is believed to belong to the minimal assembly required for catalysis. Complex I functions in the transfer of electrons from NADH to the respiratory chain. The immediate electron acceptor for the enzyme is believed to be ubiquinone.</text>
</comment>
<evidence type="ECO:0000313" key="20">
    <source>
        <dbReference type="EMBL" id="QHQ98483.1"/>
    </source>
</evidence>
<dbReference type="PANTHER" id="PTHR46552">
    <property type="entry name" value="NADH-UBIQUINONE OXIDOREDUCTASE CHAIN 2"/>
    <property type="match status" value="1"/>
</dbReference>
<evidence type="ECO:0000256" key="3">
    <source>
        <dbReference type="ARBA" id="ARBA00007012"/>
    </source>
</evidence>
<feature type="transmembrane region" description="Helical" evidence="18">
    <location>
        <begin position="58"/>
        <end position="77"/>
    </location>
</feature>
<dbReference type="InterPro" id="IPR050175">
    <property type="entry name" value="Complex_I_Subunit_2"/>
</dbReference>
<evidence type="ECO:0000256" key="17">
    <source>
        <dbReference type="ARBA" id="ARBA00049551"/>
    </source>
</evidence>
<evidence type="ECO:0000256" key="2">
    <source>
        <dbReference type="ARBA" id="ARBA00004448"/>
    </source>
</evidence>
<accession>A0A6B9WD68</accession>
<feature type="domain" description="NADH:quinone oxidoreductase/Mrp antiporter transmembrane" evidence="19">
    <location>
        <begin position="24"/>
        <end position="267"/>
    </location>
</feature>
<evidence type="ECO:0000256" key="16">
    <source>
        <dbReference type="ARBA" id="ARBA00023136"/>
    </source>
</evidence>
<feature type="transmembrane region" description="Helical" evidence="18">
    <location>
        <begin position="187"/>
        <end position="210"/>
    </location>
</feature>
<feature type="transmembrane region" description="Helical" evidence="18">
    <location>
        <begin position="222"/>
        <end position="245"/>
    </location>
</feature>
<dbReference type="InterPro" id="IPR001750">
    <property type="entry name" value="ND/Mrp_TM"/>
</dbReference>